<dbReference type="GO" id="GO:0045944">
    <property type="term" value="P:positive regulation of transcription by RNA polymerase II"/>
    <property type="evidence" value="ECO:0007669"/>
    <property type="project" value="TreeGrafter"/>
</dbReference>
<dbReference type="Gene3D" id="1.20.1270.250">
    <property type="match status" value="1"/>
</dbReference>
<dbReference type="PROSITE" id="PS50011">
    <property type="entry name" value="PROTEIN_KINASE_DOM"/>
    <property type="match status" value="1"/>
</dbReference>
<evidence type="ECO:0000313" key="15">
    <source>
        <dbReference type="EMBL" id="KAK7113710.1"/>
    </source>
</evidence>
<feature type="compositionally biased region" description="Polar residues" evidence="13">
    <location>
        <begin position="765"/>
        <end position="787"/>
    </location>
</feature>
<dbReference type="EC" id="2.7.11.10" evidence="3"/>
<dbReference type="GO" id="GO:0005524">
    <property type="term" value="F:ATP binding"/>
    <property type="evidence" value="ECO:0007669"/>
    <property type="project" value="UniProtKB-KW"/>
</dbReference>
<dbReference type="Proteomes" id="UP001374579">
    <property type="component" value="Unassembled WGS sequence"/>
</dbReference>
<evidence type="ECO:0000256" key="4">
    <source>
        <dbReference type="ARBA" id="ARBA00022490"/>
    </source>
</evidence>
<dbReference type="InterPro" id="IPR046375">
    <property type="entry name" value="IKBKB_SDD_sf"/>
</dbReference>
<keyword evidence="4" id="KW-0963">Cytoplasm</keyword>
<organism evidence="15 16">
    <name type="scientific">Littorina saxatilis</name>
    <dbReference type="NCBI Taxonomy" id="31220"/>
    <lineage>
        <taxon>Eukaryota</taxon>
        <taxon>Metazoa</taxon>
        <taxon>Spiralia</taxon>
        <taxon>Lophotrochozoa</taxon>
        <taxon>Mollusca</taxon>
        <taxon>Gastropoda</taxon>
        <taxon>Caenogastropoda</taxon>
        <taxon>Littorinimorpha</taxon>
        <taxon>Littorinoidea</taxon>
        <taxon>Littorinidae</taxon>
        <taxon>Littorina</taxon>
    </lineage>
</organism>
<evidence type="ECO:0000256" key="8">
    <source>
        <dbReference type="ARBA" id="ARBA00022741"/>
    </source>
</evidence>
<dbReference type="SMART" id="SM00220">
    <property type="entry name" value="S_TKc"/>
    <property type="match status" value="1"/>
</dbReference>
<keyword evidence="16" id="KW-1185">Reference proteome</keyword>
<keyword evidence="6" id="KW-0597">Phosphoprotein</keyword>
<dbReference type="InterPro" id="IPR051180">
    <property type="entry name" value="IKK"/>
</dbReference>
<evidence type="ECO:0000256" key="7">
    <source>
        <dbReference type="ARBA" id="ARBA00022679"/>
    </source>
</evidence>
<comment type="caution">
    <text evidence="15">The sequence shown here is derived from an EMBL/GenBank/DDBJ whole genome shotgun (WGS) entry which is preliminary data.</text>
</comment>
<dbReference type="FunFam" id="1.10.510.10:FF:000147">
    <property type="entry name" value="Inhibitor of nuclear factor kappa-B kinase subunit beta"/>
    <property type="match status" value="1"/>
</dbReference>
<dbReference type="GO" id="GO:0008385">
    <property type="term" value="C:IkappaB kinase complex"/>
    <property type="evidence" value="ECO:0007669"/>
    <property type="project" value="TreeGrafter"/>
</dbReference>
<evidence type="ECO:0000256" key="11">
    <source>
        <dbReference type="ARBA" id="ARBA00023242"/>
    </source>
</evidence>
<keyword evidence="9" id="KW-0418">Kinase</keyword>
<evidence type="ECO:0000256" key="13">
    <source>
        <dbReference type="SAM" id="MobiDB-lite"/>
    </source>
</evidence>
<reference evidence="15 16" key="1">
    <citation type="submission" date="2024-02" db="EMBL/GenBank/DDBJ databases">
        <title>Chromosome-scale genome assembly of the rough periwinkle Littorina saxatilis.</title>
        <authorList>
            <person name="De Jode A."/>
            <person name="Faria R."/>
            <person name="Formenti G."/>
            <person name="Sims Y."/>
            <person name="Smith T.P."/>
            <person name="Tracey A."/>
            <person name="Wood J.M.D."/>
            <person name="Zagrodzka Z.B."/>
            <person name="Johannesson K."/>
            <person name="Butlin R.K."/>
            <person name="Leder E.H."/>
        </authorList>
    </citation>
    <scope>NUCLEOTIDE SEQUENCE [LARGE SCALE GENOMIC DNA]</scope>
    <source>
        <strain evidence="15">Snail1</strain>
        <tissue evidence="15">Muscle</tissue>
    </source>
</reference>
<keyword evidence="10" id="KW-0067">ATP-binding</keyword>
<evidence type="ECO:0000256" key="10">
    <source>
        <dbReference type="ARBA" id="ARBA00022840"/>
    </source>
</evidence>
<feature type="region of interest" description="Disordered" evidence="13">
    <location>
        <begin position="669"/>
        <end position="717"/>
    </location>
</feature>
<evidence type="ECO:0000256" key="5">
    <source>
        <dbReference type="ARBA" id="ARBA00022527"/>
    </source>
</evidence>
<dbReference type="Gene3D" id="3.10.20.90">
    <property type="entry name" value="Phosphatidylinositol 3-kinase Catalytic Subunit, Chain A, domain 1"/>
    <property type="match status" value="1"/>
</dbReference>
<dbReference type="InterPro" id="IPR008271">
    <property type="entry name" value="Ser/Thr_kinase_AS"/>
</dbReference>
<dbReference type="InterPro" id="IPR011009">
    <property type="entry name" value="Kinase-like_dom_sf"/>
</dbReference>
<proteinExistence type="predicted"/>
<dbReference type="Pfam" id="PF18397">
    <property type="entry name" value="IKBKB_SDD"/>
    <property type="match status" value="1"/>
</dbReference>
<comment type="subcellular location">
    <subcellularLocation>
        <location evidence="2">Cytoplasm</location>
    </subcellularLocation>
    <subcellularLocation>
        <location evidence="1">Nucleus</location>
    </subcellularLocation>
</comment>
<dbReference type="PROSITE" id="PS00108">
    <property type="entry name" value="PROTEIN_KINASE_ST"/>
    <property type="match status" value="1"/>
</dbReference>
<feature type="compositionally biased region" description="Low complexity" evidence="13">
    <location>
        <begin position="669"/>
        <end position="707"/>
    </location>
</feature>
<keyword evidence="5" id="KW-0723">Serine/threonine-protein kinase</keyword>
<dbReference type="EMBL" id="JBAMIC010000002">
    <property type="protein sequence ID" value="KAK7113710.1"/>
    <property type="molecule type" value="Genomic_DNA"/>
</dbReference>
<gene>
    <name evidence="15" type="ORF">V1264_012952</name>
</gene>
<feature type="region of interest" description="Disordered" evidence="13">
    <location>
        <begin position="757"/>
        <end position="815"/>
    </location>
</feature>
<dbReference type="PANTHER" id="PTHR22969">
    <property type="entry name" value="IKB KINASE"/>
    <property type="match status" value="1"/>
</dbReference>
<sequence length="815" mass="92743">MYMSHHQPPVRRGPWIEDKIIGSGGFGTVVLWRNEETGDHLALKKCRLQNEMTPKHRHRWQLEVDIMRRLQHDNVVMALEVPEELRGPSNELPLLAMEYCSRGDLRKALNQAENCCGMQEYDIRCLIHDVASALEYLHSKRIIHRDLKPENIVLQQVDDVIVFKLIDLGYAKELDQGSVCTSFVGTLQYLAPELFASRQYSQTVDYWSFGTVIYECITGVRPFLPTYPPVQWHREVCAKSPDDICAWIDPDSNVKFSKNLPPPFHLCIPMTSYLEQWLRLMLRWDPKQRGGGMVQIDGSAVRPKCFLLLEQILNTKVVHVLNVASNQLLAYPLKADDSMAQIQNCLELETKIPVAEQDLLLASGVSPDLKNPAMQCWSEPSAEEWVVFLFRKGAAPNSHRRRNLPQMLQCIVKEPRTLLPFNEQRVAWAQAVFFLQLQNKDFKRLILSQRAAMLNLLRINSKFAKLKTKMMNELEKLMARKDHFKQSLEFDIQQYSEQAVGGVTSERMFSRWTRMGEDIEKFMQLKDRASQLETKSGAVTTKIVELQKSPFGKARQNDTLTECEERAKQLFHELRQTPKEHRSSALTDHNPMVQLVVKSVLCLDKALADLYIHLGKVMECRQDLQVIIPELERCIEEISAAGRQLAAHQQRRQQDIWMLVKVALKQVRPGLPRSNSRSSNLSNNSQGSNSQGSNTPVGPVSLSSVPSDHGSGSLMSFKIIEDARMENRRMREMMSSMMREQDDYISVISTMDELSLPHTPMQAGESPSSTPTHTASQKFSTPSSPQVNHGAGSRGDNMLDVNNRTNGITSSNENG</sequence>
<evidence type="ECO:0000256" key="9">
    <source>
        <dbReference type="ARBA" id="ARBA00022777"/>
    </source>
</evidence>
<dbReference type="AlphaFoldDB" id="A0AAN9C3E6"/>
<keyword evidence="11" id="KW-0539">Nucleus</keyword>
<name>A0AAN9C3E6_9CAEN</name>
<feature type="domain" description="Protein kinase" evidence="14">
    <location>
        <begin position="15"/>
        <end position="307"/>
    </location>
</feature>
<feature type="compositionally biased region" description="Polar residues" evidence="13">
    <location>
        <begin position="800"/>
        <end position="815"/>
    </location>
</feature>
<dbReference type="CDD" id="cd17046">
    <property type="entry name" value="Ubl_IKKA_like"/>
    <property type="match status" value="1"/>
</dbReference>
<evidence type="ECO:0000256" key="6">
    <source>
        <dbReference type="ARBA" id="ARBA00022553"/>
    </source>
</evidence>
<dbReference type="InterPro" id="IPR041185">
    <property type="entry name" value="IKBKB_SDD"/>
</dbReference>
<protein>
    <recommendedName>
        <fullName evidence="3">IkappaB kinase</fullName>
        <ecNumber evidence="3">2.7.11.10</ecNumber>
    </recommendedName>
</protein>
<evidence type="ECO:0000256" key="1">
    <source>
        <dbReference type="ARBA" id="ARBA00004123"/>
    </source>
</evidence>
<evidence type="ECO:0000256" key="3">
    <source>
        <dbReference type="ARBA" id="ARBA00012442"/>
    </source>
</evidence>
<dbReference type="Pfam" id="PF00069">
    <property type="entry name" value="Pkinase"/>
    <property type="match status" value="1"/>
</dbReference>
<evidence type="ECO:0000259" key="14">
    <source>
        <dbReference type="PROSITE" id="PS50011"/>
    </source>
</evidence>
<dbReference type="Gene3D" id="1.10.510.10">
    <property type="entry name" value="Transferase(Phosphotransferase) domain 1"/>
    <property type="match status" value="1"/>
</dbReference>
<evidence type="ECO:0000256" key="12">
    <source>
        <dbReference type="ARBA" id="ARBA00048789"/>
    </source>
</evidence>
<dbReference type="InterPro" id="IPR000719">
    <property type="entry name" value="Prot_kinase_dom"/>
</dbReference>
<dbReference type="SUPFAM" id="SSF56112">
    <property type="entry name" value="Protein kinase-like (PK-like)"/>
    <property type="match status" value="1"/>
</dbReference>
<keyword evidence="7" id="KW-0808">Transferase</keyword>
<accession>A0AAN9C3E6</accession>
<dbReference type="GO" id="GO:0008384">
    <property type="term" value="F:IkappaB kinase activity"/>
    <property type="evidence" value="ECO:0007669"/>
    <property type="project" value="UniProtKB-EC"/>
</dbReference>
<dbReference type="GO" id="GO:0005634">
    <property type="term" value="C:nucleus"/>
    <property type="evidence" value="ECO:0007669"/>
    <property type="project" value="UniProtKB-SubCell"/>
</dbReference>
<dbReference type="GO" id="GO:0033209">
    <property type="term" value="P:tumor necrosis factor-mediated signaling pathway"/>
    <property type="evidence" value="ECO:0007669"/>
    <property type="project" value="TreeGrafter"/>
</dbReference>
<evidence type="ECO:0000313" key="16">
    <source>
        <dbReference type="Proteomes" id="UP001374579"/>
    </source>
</evidence>
<comment type="catalytic activity">
    <reaction evidence="12">
        <text>L-seryl-[I-kappa-B protein] + ATP = O-phospho-L-seryl-[I-kappa-B protein] + ADP + H(+)</text>
        <dbReference type="Rhea" id="RHEA:19073"/>
        <dbReference type="Rhea" id="RHEA-COMP:13698"/>
        <dbReference type="Rhea" id="RHEA-COMP:13699"/>
        <dbReference type="ChEBI" id="CHEBI:15378"/>
        <dbReference type="ChEBI" id="CHEBI:29999"/>
        <dbReference type="ChEBI" id="CHEBI:30616"/>
        <dbReference type="ChEBI" id="CHEBI:83421"/>
        <dbReference type="ChEBI" id="CHEBI:456216"/>
        <dbReference type="EC" id="2.7.11.10"/>
    </reaction>
</comment>
<evidence type="ECO:0000256" key="2">
    <source>
        <dbReference type="ARBA" id="ARBA00004496"/>
    </source>
</evidence>
<dbReference type="PANTHER" id="PTHR22969:SF17">
    <property type="entry name" value="INHIBITOR OF NUCLEAR FACTOR KAPPA-B KINASE SUBUNIT BETA"/>
    <property type="match status" value="1"/>
</dbReference>
<keyword evidence="8" id="KW-0547">Nucleotide-binding</keyword>